<reference evidence="3" key="2">
    <citation type="submission" date="2011-03" db="EMBL/GenBank/DDBJ databases">
        <title>The complete genome of Desulfobacca acetoxidans DSM 11109.</title>
        <authorList>
            <consortium name="US DOE Joint Genome Institute (JGI-PGF)"/>
            <person name="Lucas S."/>
            <person name="Copeland A."/>
            <person name="Lapidus A."/>
            <person name="Bruce D."/>
            <person name="Goodwin L."/>
            <person name="Pitluck S."/>
            <person name="Peters L."/>
            <person name="Kyrpides N."/>
            <person name="Mavromatis K."/>
            <person name="Ivanova N."/>
            <person name="Ovchinnikova G."/>
            <person name="Teshima H."/>
            <person name="Detter J.C."/>
            <person name="Han C."/>
            <person name="Land M."/>
            <person name="Hauser L."/>
            <person name="Markowitz V."/>
            <person name="Cheng J.-F."/>
            <person name="Hugenholtz P."/>
            <person name="Woyke T."/>
            <person name="Wu D."/>
            <person name="Spring S."/>
            <person name="Schueler E."/>
            <person name="Brambilla E."/>
            <person name="Klenk H.-P."/>
            <person name="Eisen J.A."/>
        </authorList>
    </citation>
    <scope>NUCLEOTIDE SEQUENCE [LARGE SCALE GENOMIC DNA]</scope>
    <source>
        <strain evidence="3">ATCC 700848 / DSM 11109 / ASRB2</strain>
    </source>
</reference>
<evidence type="ECO:0008006" key="4">
    <source>
        <dbReference type="Google" id="ProtNLM"/>
    </source>
</evidence>
<keyword evidence="1" id="KW-1133">Transmembrane helix</keyword>
<feature type="transmembrane region" description="Helical" evidence="1">
    <location>
        <begin position="66"/>
        <end position="88"/>
    </location>
</feature>
<dbReference type="RefSeq" id="WP_013705525.1">
    <property type="nucleotide sequence ID" value="NC_015388.1"/>
</dbReference>
<evidence type="ECO:0000313" key="2">
    <source>
        <dbReference type="EMBL" id="AEB08412.1"/>
    </source>
</evidence>
<feature type="transmembrane region" description="Helical" evidence="1">
    <location>
        <begin position="122"/>
        <end position="145"/>
    </location>
</feature>
<proteinExistence type="predicted"/>
<dbReference type="AlphaFoldDB" id="F2NFZ9"/>
<dbReference type="EMBL" id="CP002629">
    <property type="protein sequence ID" value="AEB08412.1"/>
    <property type="molecule type" value="Genomic_DNA"/>
</dbReference>
<keyword evidence="3" id="KW-1185">Reference proteome</keyword>
<dbReference type="KEGG" id="dao:Desac_0526"/>
<evidence type="ECO:0000313" key="3">
    <source>
        <dbReference type="Proteomes" id="UP000000483"/>
    </source>
</evidence>
<reference evidence="2 3" key="1">
    <citation type="journal article" date="2011" name="Stand. Genomic Sci.">
        <title>Complete genome sequence of the acetate-degrading sulfate reducer Desulfobacca acetoxidans type strain (ASRB2).</title>
        <authorList>
            <person name="Goker M."/>
            <person name="Teshima H."/>
            <person name="Lapidus A."/>
            <person name="Nolan M."/>
            <person name="Lucas S."/>
            <person name="Hammon N."/>
            <person name="Deshpande S."/>
            <person name="Cheng J.F."/>
            <person name="Tapia R."/>
            <person name="Han C."/>
            <person name="Goodwin L."/>
            <person name="Pitluck S."/>
            <person name="Huntemann M."/>
            <person name="Liolios K."/>
            <person name="Ivanova N."/>
            <person name="Pagani I."/>
            <person name="Mavromatis K."/>
            <person name="Ovchinikova G."/>
            <person name="Pati A."/>
            <person name="Chen A."/>
            <person name="Palaniappan K."/>
            <person name="Land M."/>
            <person name="Hauser L."/>
            <person name="Brambilla E.M."/>
            <person name="Rohde M."/>
            <person name="Spring S."/>
            <person name="Detter J.C."/>
            <person name="Woyke T."/>
            <person name="Bristow J."/>
            <person name="Eisen J.A."/>
            <person name="Markowitz V."/>
            <person name="Hugenholtz P."/>
            <person name="Kyrpides N.C."/>
            <person name="Klenk H.P."/>
        </authorList>
    </citation>
    <scope>NUCLEOTIDE SEQUENCE [LARGE SCALE GENOMIC DNA]</scope>
    <source>
        <strain evidence="3">ATCC 700848 / DSM 11109 / ASRB2</strain>
    </source>
</reference>
<keyword evidence="1" id="KW-0812">Transmembrane</keyword>
<organism evidence="2 3">
    <name type="scientific">Desulfobacca acetoxidans (strain ATCC 700848 / DSM 11109 / ASRB2)</name>
    <dbReference type="NCBI Taxonomy" id="880072"/>
    <lineage>
        <taxon>Bacteria</taxon>
        <taxon>Pseudomonadati</taxon>
        <taxon>Thermodesulfobacteriota</taxon>
        <taxon>Desulfobaccia</taxon>
        <taxon>Desulfobaccales</taxon>
        <taxon>Desulfobaccaceae</taxon>
        <taxon>Desulfobacca</taxon>
    </lineage>
</organism>
<keyword evidence="1" id="KW-0472">Membrane</keyword>
<feature type="transmembrane region" description="Helical" evidence="1">
    <location>
        <begin position="94"/>
        <end position="115"/>
    </location>
</feature>
<evidence type="ECO:0000256" key="1">
    <source>
        <dbReference type="SAM" id="Phobius"/>
    </source>
</evidence>
<accession>F2NFZ9</accession>
<gene>
    <name evidence="2" type="ordered locus">Desac_0526</name>
</gene>
<name>F2NFZ9_DESAR</name>
<dbReference type="HOGENOM" id="CLU_1575629_0_0_7"/>
<dbReference type="eggNOG" id="ENOG50325MS">
    <property type="taxonomic scope" value="Bacteria"/>
</dbReference>
<dbReference type="Proteomes" id="UP000000483">
    <property type="component" value="Chromosome"/>
</dbReference>
<protein>
    <recommendedName>
        <fullName evidence="4">Zinc ribbon domain-containing protein</fullName>
    </recommendedName>
</protein>
<sequence>MPLSPCRECRREVSAEAVSCPHCGAPRPADQQWRGTGYEWRSERTVWGYPLVHVAFGKDARGKRRVAKGIIAIGQFAVGVITVAQFGVGLLFGFGQFIFGFTALAQFAVALAAGVGQFASGYVAIGQLVLAYYGLGQLGLAYFLWSPDRHDPNAIAFFQNLWADLRQGLF</sequence>
<dbReference type="OrthoDB" id="5419447at2"/>